<dbReference type="PIRSF" id="PIRSF031644">
    <property type="entry name" value="UCP031644"/>
    <property type="match status" value="1"/>
</dbReference>
<gene>
    <name evidence="2" type="ORF">D3P09_16510</name>
</gene>
<dbReference type="InterPro" id="IPR008319">
    <property type="entry name" value="GyrI-like_CCH_Lin2189-like"/>
</dbReference>
<dbReference type="SUPFAM" id="SSF55136">
    <property type="entry name" value="Probable bacterial effector-binding domain"/>
    <property type="match status" value="1"/>
</dbReference>
<evidence type="ECO:0000313" key="3">
    <source>
        <dbReference type="Proteomes" id="UP000267798"/>
    </source>
</evidence>
<evidence type="ECO:0000259" key="1">
    <source>
        <dbReference type="Pfam" id="PF06445"/>
    </source>
</evidence>
<dbReference type="Pfam" id="PF06445">
    <property type="entry name" value="GyrI-like"/>
    <property type="match status" value="1"/>
</dbReference>
<organism evidence="2 3">
    <name type="scientific">Paenibacillus pinisoli</name>
    <dbReference type="NCBI Taxonomy" id="1276110"/>
    <lineage>
        <taxon>Bacteria</taxon>
        <taxon>Bacillati</taxon>
        <taxon>Bacillota</taxon>
        <taxon>Bacilli</taxon>
        <taxon>Bacillales</taxon>
        <taxon>Paenibacillaceae</taxon>
        <taxon>Paenibacillus</taxon>
    </lineage>
</organism>
<proteinExistence type="predicted"/>
<protein>
    <recommendedName>
        <fullName evidence="1">GyrI-like small molecule binding domain-containing protein</fullName>
    </recommendedName>
</protein>
<dbReference type="AlphaFoldDB" id="A0A3A6PHS2"/>
<name>A0A3A6PHS2_9BACL</name>
<comment type="caution">
    <text evidence="2">The sequence shown here is derived from an EMBL/GenBank/DDBJ whole genome shotgun (WGS) entry which is preliminary data.</text>
</comment>
<evidence type="ECO:0000313" key="2">
    <source>
        <dbReference type="EMBL" id="RJX39276.1"/>
    </source>
</evidence>
<dbReference type="Proteomes" id="UP000267798">
    <property type="component" value="Unassembled WGS sequence"/>
</dbReference>
<dbReference type="OrthoDB" id="4772335at2"/>
<sequence>MNGQKLDLAKQDKLYYTAALEPRLVNFPELNYLALEGRGDPNGEAFRESTEALYTVAYGVKGLCKSEQADFTVAKLEGLWWVDSGAQDPLKVPREEWRWRILIRMPDFVTADKVVIAKLAAGKKKPALNGLIQAIAFLPIHEGECVQIMHIGPYSDEPATLERLHGYMTRQGLTGNGPHHEIYLSDPRKSAPASRKTILRMPVRKL</sequence>
<accession>A0A3A6PHS2</accession>
<keyword evidence="3" id="KW-1185">Reference proteome</keyword>
<dbReference type="InterPro" id="IPR011256">
    <property type="entry name" value="Reg_factor_effector_dom_sf"/>
</dbReference>
<dbReference type="InterPro" id="IPR029442">
    <property type="entry name" value="GyrI-like"/>
</dbReference>
<reference evidence="2 3" key="1">
    <citation type="submission" date="2018-09" db="EMBL/GenBank/DDBJ databases">
        <title>Paenibacillus aracenensis nov. sp. isolated from a cave in southern Spain.</title>
        <authorList>
            <person name="Jurado V."/>
            <person name="Gutierrez-Patricio S."/>
            <person name="Gonzalez-Pimentel J.L."/>
            <person name="Miller A.Z."/>
            <person name="Laiz L."/>
            <person name="Saiz-Jimenez C."/>
        </authorList>
    </citation>
    <scope>NUCLEOTIDE SEQUENCE [LARGE SCALE GENOMIC DNA]</scope>
    <source>
        <strain evidence="2 3">JCM 19203</strain>
    </source>
</reference>
<dbReference type="Gene3D" id="3.20.80.10">
    <property type="entry name" value="Regulatory factor, effector binding domain"/>
    <property type="match status" value="1"/>
</dbReference>
<dbReference type="EMBL" id="QXQB01000003">
    <property type="protein sequence ID" value="RJX39276.1"/>
    <property type="molecule type" value="Genomic_DNA"/>
</dbReference>
<feature type="domain" description="GyrI-like small molecule binding" evidence="1">
    <location>
        <begin position="21"/>
        <end position="203"/>
    </location>
</feature>